<keyword evidence="2" id="KW-1185">Reference proteome</keyword>
<dbReference type="Pfam" id="PF04315">
    <property type="entry name" value="EpmC"/>
    <property type="match status" value="1"/>
</dbReference>
<comment type="caution">
    <text evidence="1">The sequence shown here is derived from an EMBL/GenBank/DDBJ whole genome shotgun (WGS) entry which is preliminary data.</text>
</comment>
<dbReference type="Proteomes" id="UP000016761">
    <property type="component" value="Unassembled WGS sequence"/>
</dbReference>
<dbReference type="eggNOG" id="COG3101">
    <property type="taxonomic scope" value="Bacteria"/>
</dbReference>
<evidence type="ECO:0000313" key="1">
    <source>
        <dbReference type="EMBL" id="ERL56456.1"/>
    </source>
</evidence>
<organism evidence="1 2">
    <name type="scientific">Psychrobacter aquaticus CMS 56</name>
    <dbReference type="NCBI Taxonomy" id="1354303"/>
    <lineage>
        <taxon>Bacteria</taxon>
        <taxon>Pseudomonadati</taxon>
        <taxon>Pseudomonadota</taxon>
        <taxon>Gammaproteobacteria</taxon>
        <taxon>Moraxellales</taxon>
        <taxon>Moraxellaceae</taxon>
        <taxon>Psychrobacter</taxon>
    </lineage>
</organism>
<protein>
    <submittedName>
        <fullName evidence="1">Putative transporting ATPase</fullName>
    </submittedName>
</protein>
<proteinExistence type="predicted"/>
<dbReference type="EMBL" id="AUSW01000014">
    <property type="protein sequence ID" value="ERL56456.1"/>
    <property type="molecule type" value="Genomic_DNA"/>
</dbReference>
<dbReference type="PATRIC" id="fig|1354303.4.peg.723"/>
<reference evidence="1 2" key="1">
    <citation type="journal article" date="2013" name="Genome Announc.">
        <title>Draft Genome Sequence of Psychrobacter aquaticus Strain CMS 56T, Isolated from a Cyanobacterial Mat Sample Collected from Water Bodies in the McMurdo Dry Valley Region of Antarctica.</title>
        <authorList>
            <person name="Reddy G.S."/>
            <person name="Ara S."/>
            <person name="Singh A."/>
            <person name="Kumar Pinnaka A."/>
            <person name="Shivaji S."/>
        </authorList>
    </citation>
    <scope>NUCLEOTIDE SEQUENCE [LARGE SCALE GENOMIC DNA]</scope>
    <source>
        <strain evidence="1 2">CMS 56</strain>
    </source>
</reference>
<sequence length="241" mass="27699">MSSFNNQTNFSNLLSDIEANNLLQHLTDLTNHIQENAPASLIFKRDEHLSEWKKEWQRLSSVKIYDNAQQALDQNERAATDWLMKLFNVLFDDQKVLLTRSAGEPEYFPHQHNEPARIEFAHGFFASALHELSHWCIAGKARRALSDFGYWYAPDGRSAAQQQAFERVEIKPQALECLFTLACGREFQVSQDNLFAEFDTKGSTFTSDVYLQAKEYITKPHTLPRDAKILLHTLLMVCASD</sequence>
<dbReference type="RefSeq" id="WP_021813389.1">
    <property type="nucleotide sequence ID" value="NZ_AUSW01000014.1"/>
</dbReference>
<evidence type="ECO:0000313" key="2">
    <source>
        <dbReference type="Proteomes" id="UP000016761"/>
    </source>
</evidence>
<dbReference type="AlphaFoldDB" id="U4T8J3"/>
<dbReference type="STRING" id="1354303.M917_0734"/>
<dbReference type="InterPro" id="IPR007411">
    <property type="entry name" value="EpmC"/>
</dbReference>
<gene>
    <name evidence="1" type="ORF">M917_0734</name>
</gene>
<name>U4T8J3_9GAMM</name>
<accession>U4T8J3</accession>
<dbReference type="OrthoDB" id="5298591at2"/>